<keyword evidence="2" id="KW-0732">Signal</keyword>
<feature type="region of interest" description="Disordered" evidence="1">
    <location>
        <begin position="133"/>
        <end position="159"/>
    </location>
</feature>
<dbReference type="WBParaSite" id="Hba_04793">
    <property type="protein sequence ID" value="Hba_04793"/>
    <property type="gene ID" value="Hba_04793"/>
</dbReference>
<feature type="compositionally biased region" description="Polar residues" evidence="1">
    <location>
        <begin position="133"/>
        <end position="154"/>
    </location>
</feature>
<feature type="chain" id="PRO_5009310652" evidence="2">
    <location>
        <begin position="22"/>
        <end position="208"/>
    </location>
</feature>
<dbReference type="AlphaFoldDB" id="A0A1I7WIJ1"/>
<dbReference type="InterPro" id="IPR053335">
    <property type="entry name" value="Fatty_acid_desaturase_CarF"/>
</dbReference>
<keyword evidence="3" id="KW-1185">Reference proteome</keyword>
<feature type="signal peptide" evidence="2">
    <location>
        <begin position="1"/>
        <end position="21"/>
    </location>
</feature>
<sequence>MTLWRFIVGCIAILLSRPLYSRSILGNIRIQIFQVNGDNFMLCIPNLAHILYQQVTYSQEELFQWAYLHWYILLLGIYVAMTNQETNAPRDPRDLESRSVNSLKRNYHKLLNRILNIPLFPVLSISGLTHTSVSPRGDTTTKSSHNSSSITPQGRSPGDKHNILIKCKLKQYPSHFSTCEFIAIFATKGTTKRLTITPSHLFMTKPMC</sequence>
<dbReference type="Proteomes" id="UP000095283">
    <property type="component" value="Unplaced"/>
</dbReference>
<evidence type="ECO:0000256" key="2">
    <source>
        <dbReference type="SAM" id="SignalP"/>
    </source>
</evidence>
<dbReference type="PANTHER" id="PTHR48230">
    <property type="match status" value="1"/>
</dbReference>
<evidence type="ECO:0000256" key="1">
    <source>
        <dbReference type="SAM" id="MobiDB-lite"/>
    </source>
</evidence>
<proteinExistence type="predicted"/>
<name>A0A1I7WIJ1_HETBA</name>
<evidence type="ECO:0000313" key="4">
    <source>
        <dbReference type="WBParaSite" id="Hba_04793"/>
    </source>
</evidence>
<reference evidence="4" key="1">
    <citation type="submission" date="2016-11" db="UniProtKB">
        <authorList>
            <consortium name="WormBaseParasite"/>
        </authorList>
    </citation>
    <scope>IDENTIFICATION</scope>
</reference>
<evidence type="ECO:0000313" key="3">
    <source>
        <dbReference type="Proteomes" id="UP000095283"/>
    </source>
</evidence>
<dbReference type="PANTHER" id="PTHR48230:SF1">
    <property type="entry name" value="LIPID DESATURASE DOMAIN-CONTAINING PROTEIN"/>
    <property type="match status" value="1"/>
</dbReference>
<accession>A0A1I7WIJ1</accession>
<protein>
    <submittedName>
        <fullName evidence="4">Glycoprotein L</fullName>
    </submittedName>
</protein>
<organism evidence="3 4">
    <name type="scientific">Heterorhabditis bacteriophora</name>
    <name type="common">Entomopathogenic nematode worm</name>
    <dbReference type="NCBI Taxonomy" id="37862"/>
    <lineage>
        <taxon>Eukaryota</taxon>
        <taxon>Metazoa</taxon>
        <taxon>Ecdysozoa</taxon>
        <taxon>Nematoda</taxon>
        <taxon>Chromadorea</taxon>
        <taxon>Rhabditida</taxon>
        <taxon>Rhabditina</taxon>
        <taxon>Rhabditomorpha</taxon>
        <taxon>Strongyloidea</taxon>
        <taxon>Heterorhabditidae</taxon>
        <taxon>Heterorhabditis</taxon>
    </lineage>
</organism>